<dbReference type="PROSITE" id="PS50137">
    <property type="entry name" value="DS_RBD"/>
    <property type="match status" value="1"/>
</dbReference>
<dbReference type="AlphaFoldDB" id="A0A8S3BB01"/>
<feature type="domain" description="DRBM" evidence="2">
    <location>
        <begin position="1"/>
        <end position="59"/>
    </location>
</feature>
<evidence type="ECO:0000313" key="4">
    <source>
        <dbReference type="EMBL" id="CAF4789722.1"/>
    </source>
</evidence>
<protein>
    <recommendedName>
        <fullName evidence="2">DRBM domain-containing protein</fullName>
    </recommendedName>
</protein>
<evidence type="ECO:0000313" key="5">
    <source>
        <dbReference type="Proteomes" id="UP000681967"/>
    </source>
</evidence>
<dbReference type="EMBL" id="CAJOBH010137356">
    <property type="protein sequence ID" value="CAF4788485.1"/>
    <property type="molecule type" value="Genomic_DNA"/>
</dbReference>
<feature type="non-terminal residue" evidence="3">
    <location>
        <position position="67"/>
    </location>
</feature>
<dbReference type="Proteomes" id="UP000681967">
    <property type="component" value="Unassembled WGS sequence"/>
</dbReference>
<keyword evidence="1" id="KW-0694">RNA-binding</keyword>
<evidence type="ECO:0000256" key="1">
    <source>
        <dbReference type="PROSITE-ProRule" id="PRU00266"/>
    </source>
</evidence>
<dbReference type="GO" id="GO:0003723">
    <property type="term" value="F:RNA binding"/>
    <property type="evidence" value="ECO:0007669"/>
    <property type="project" value="UniProtKB-UniRule"/>
</dbReference>
<gene>
    <name evidence="3" type="ORF">BYL167_LOCUS47622</name>
    <name evidence="4" type="ORF">GIL414_LOCUS46699</name>
</gene>
<dbReference type="InterPro" id="IPR014720">
    <property type="entry name" value="dsRBD_dom"/>
</dbReference>
<sequence>IYQSAQLRQVKIEFIQLTDKENYTYQIRFGDNDVAEGYGKAKRIAKQLAAEALLQKLDTVVVLLPPP</sequence>
<dbReference type="EMBL" id="CAJOBJ010147264">
    <property type="protein sequence ID" value="CAF4789722.1"/>
    <property type="molecule type" value="Genomic_DNA"/>
</dbReference>
<accession>A0A8S3BB01</accession>
<dbReference type="Gene3D" id="3.30.160.20">
    <property type="match status" value="1"/>
</dbReference>
<evidence type="ECO:0000259" key="2">
    <source>
        <dbReference type="PROSITE" id="PS50137"/>
    </source>
</evidence>
<reference evidence="3" key="1">
    <citation type="submission" date="2021-02" db="EMBL/GenBank/DDBJ databases">
        <authorList>
            <person name="Nowell W R."/>
        </authorList>
    </citation>
    <scope>NUCLEOTIDE SEQUENCE</scope>
</reference>
<dbReference type="Pfam" id="PF00035">
    <property type="entry name" value="dsrm"/>
    <property type="match status" value="1"/>
</dbReference>
<evidence type="ECO:0000313" key="3">
    <source>
        <dbReference type="EMBL" id="CAF4788485.1"/>
    </source>
</evidence>
<organism evidence="3 5">
    <name type="scientific">Rotaria magnacalcarata</name>
    <dbReference type="NCBI Taxonomy" id="392030"/>
    <lineage>
        <taxon>Eukaryota</taxon>
        <taxon>Metazoa</taxon>
        <taxon>Spiralia</taxon>
        <taxon>Gnathifera</taxon>
        <taxon>Rotifera</taxon>
        <taxon>Eurotatoria</taxon>
        <taxon>Bdelloidea</taxon>
        <taxon>Philodinida</taxon>
        <taxon>Philodinidae</taxon>
        <taxon>Rotaria</taxon>
    </lineage>
</organism>
<feature type="non-terminal residue" evidence="3">
    <location>
        <position position="1"/>
    </location>
</feature>
<comment type="caution">
    <text evidence="3">The sequence shown here is derived from an EMBL/GenBank/DDBJ whole genome shotgun (WGS) entry which is preliminary data.</text>
</comment>
<dbReference type="Proteomes" id="UP000681720">
    <property type="component" value="Unassembled WGS sequence"/>
</dbReference>
<name>A0A8S3BB01_9BILA</name>
<proteinExistence type="predicted"/>
<dbReference type="SUPFAM" id="SSF54768">
    <property type="entry name" value="dsRNA-binding domain-like"/>
    <property type="match status" value="1"/>
</dbReference>